<protein>
    <recommendedName>
        <fullName evidence="3">CNH domain-containing protein</fullName>
    </recommendedName>
</protein>
<feature type="non-terminal residue" evidence="1">
    <location>
        <position position="1"/>
    </location>
</feature>
<dbReference type="AlphaFoldDB" id="A0A498SH80"/>
<reference evidence="1 2" key="1">
    <citation type="submission" date="2018-08" db="EMBL/GenBank/DDBJ databases">
        <authorList>
            <person name="Laetsch R D."/>
            <person name="Stevens L."/>
            <person name="Kumar S."/>
            <person name="Blaxter L. M."/>
        </authorList>
    </citation>
    <scope>NUCLEOTIDE SEQUENCE [LARGE SCALE GENOMIC DNA]</scope>
</reference>
<gene>
    <name evidence="1" type="ORF">NAV_LOCUS7722</name>
</gene>
<evidence type="ECO:0000313" key="2">
    <source>
        <dbReference type="Proteomes" id="UP000276991"/>
    </source>
</evidence>
<name>A0A498SH80_ACAVI</name>
<proteinExistence type="predicted"/>
<feature type="non-terminal residue" evidence="1">
    <location>
        <position position="189"/>
    </location>
</feature>
<sequence length="189" mass="21413">MAESLPGTSAETSTKDETDPELTFINFSRSVDRLVAGGDYGFAVYKTRPDDVTPRLIFEMSRQPMQKDYMTFVNDVLLVESFPPIHKFAVVFGKIPQTLYFYDAVLKDCTSSTHFAQKILNVKACTSIIAVGLESEIHCFRIHTSNYEDLKSYVRLIIHRAPLNFSLLMDLTGEEKPRLVYPDSETEGL</sequence>
<organism evidence="1 2">
    <name type="scientific">Acanthocheilonema viteae</name>
    <name type="common">Filarial nematode worm</name>
    <name type="synonym">Dipetalonema viteae</name>
    <dbReference type="NCBI Taxonomy" id="6277"/>
    <lineage>
        <taxon>Eukaryota</taxon>
        <taxon>Metazoa</taxon>
        <taxon>Ecdysozoa</taxon>
        <taxon>Nematoda</taxon>
        <taxon>Chromadorea</taxon>
        <taxon>Rhabditida</taxon>
        <taxon>Spirurina</taxon>
        <taxon>Spiruromorpha</taxon>
        <taxon>Filarioidea</taxon>
        <taxon>Onchocercidae</taxon>
        <taxon>Acanthocheilonema</taxon>
    </lineage>
</organism>
<dbReference type="STRING" id="6277.A0A498SH80"/>
<dbReference type="Proteomes" id="UP000276991">
    <property type="component" value="Unassembled WGS sequence"/>
</dbReference>
<evidence type="ECO:0008006" key="3">
    <source>
        <dbReference type="Google" id="ProtNLM"/>
    </source>
</evidence>
<accession>A0A498SH80</accession>
<evidence type="ECO:0000313" key="1">
    <source>
        <dbReference type="EMBL" id="VBB32931.1"/>
    </source>
</evidence>
<dbReference type="EMBL" id="UPTC01002027">
    <property type="protein sequence ID" value="VBB32931.1"/>
    <property type="molecule type" value="Genomic_DNA"/>
</dbReference>
<dbReference type="OrthoDB" id="5791413at2759"/>
<keyword evidence="2" id="KW-1185">Reference proteome</keyword>